<dbReference type="PROSITE" id="PS51722">
    <property type="entry name" value="G_TR_2"/>
    <property type="match status" value="1"/>
</dbReference>
<sequence>MATIEKPNLNCCFIGHVDSGKSTTVGNLAYQLGFVDERKMEKLRKEAELKGRDSFSYAYVTDINAAERDRGITITTTLIKLETGKFKLNVIDCPGHKDFIKNMVTGAAQADVGCVIVPSAGNEFESAISGGTLRDHIMVSGVLGVKKLICCVNKLDGVPAAEQENRFKEVAEEMKRIITRTHPDKNPCIIPISGFKGINIVEKGEKFSWFKGWKPDPKDDSVAIFTLEGALDWQTVPVRPLSDPLRMPIVGVHKIPGIGSVYTGRVDCGTIKPNMPITIEPTGIVAEIKSLEIHKVAQTQVVAGENCGLALKAVSKGDPNLIKAGCVVSDAKNNPIKVYEGCRAKIVIIDHPKGVKVGYCPIMDLGTHHVPVKIVKFIEKRMPSVKEAIPVPEMVCKGENAICILIPQKPTVMEEIKSCPSLARFALRDGGRIVAIGAIESRYTAEELKKECGDDVLEKAGLVSKNPIADKKGDKKKKK</sequence>
<accession>A0ABQ7I2G7</accession>
<dbReference type="SUPFAM" id="SSF52540">
    <property type="entry name" value="P-loop containing nucleoside triphosphate hydrolases"/>
    <property type="match status" value="1"/>
</dbReference>
<dbReference type="Pfam" id="PF22594">
    <property type="entry name" value="GTP-eEF1A_C"/>
    <property type="match status" value="1"/>
</dbReference>
<evidence type="ECO:0000256" key="3">
    <source>
        <dbReference type="ARBA" id="ARBA00023134"/>
    </source>
</evidence>
<gene>
    <name evidence="5" type="primary">TEF1</name>
    <name evidence="5" type="ORF">TCON_0249</name>
</gene>
<dbReference type="SUPFAM" id="SSF50465">
    <property type="entry name" value="EF-Tu/eEF-1alpha/eIF2-gamma C-terminal domain"/>
    <property type="match status" value="1"/>
</dbReference>
<dbReference type="Pfam" id="PF00009">
    <property type="entry name" value="GTP_EFTU"/>
    <property type="match status" value="1"/>
</dbReference>
<evidence type="ECO:0000256" key="2">
    <source>
        <dbReference type="ARBA" id="ARBA00022741"/>
    </source>
</evidence>
<keyword evidence="5" id="KW-0251">Elongation factor</keyword>
<protein>
    <submittedName>
        <fullName evidence="5">Elongation factor 1-alpha</fullName>
    </submittedName>
</protein>
<evidence type="ECO:0000259" key="4">
    <source>
        <dbReference type="PROSITE" id="PS51722"/>
    </source>
</evidence>
<dbReference type="SUPFAM" id="SSF50447">
    <property type="entry name" value="Translation proteins"/>
    <property type="match status" value="1"/>
</dbReference>
<dbReference type="InterPro" id="IPR009001">
    <property type="entry name" value="Transl_elong_EF1A/Init_IF2_C"/>
</dbReference>
<evidence type="ECO:0000313" key="6">
    <source>
        <dbReference type="Proteomes" id="UP001516464"/>
    </source>
</evidence>
<evidence type="ECO:0000256" key="1">
    <source>
        <dbReference type="ARBA" id="ARBA00007249"/>
    </source>
</evidence>
<comment type="similarity">
    <text evidence="1">Belongs to the TRAFAC class translation factor GTPase superfamily. Classic translation factor GTPase family. EF-Tu/EF-1A subfamily.</text>
</comment>
<feature type="domain" description="Tr-type G" evidence="4">
    <location>
        <begin position="6"/>
        <end position="241"/>
    </location>
</feature>
<dbReference type="Gene3D" id="3.40.50.300">
    <property type="entry name" value="P-loop containing nucleotide triphosphate hydrolases"/>
    <property type="match status" value="1"/>
</dbReference>
<dbReference type="PRINTS" id="PR00315">
    <property type="entry name" value="ELONGATNFCT"/>
</dbReference>
<dbReference type="InterPro" id="IPR004161">
    <property type="entry name" value="EFTu-like_2"/>
</dbReference>
<dbReference type="CDD" id="cd01513">
    <property type="entry name" value="Translation_factor_III"/>
    <property type="match status" value="1"/>
</dbReference>
<organism evidence="5 6">
    <name type="scientific">Astathelohania contejeani</name>
    <dbReference type="NCBI Taxonomy" id="164912"/>
    <lineage>
        <taxon>Eukaryota</taxon>
        <taxon>Fungi</taxon>
        <taxon>Fungi incertae sedis</taxon>
        <taxon>Microsporidia</taxon>
        <taxon>Astathelohaniidae</taxon>
        <taxon>Astathelohania</taxon>
    </lineage>
</organism>
<dbReference type="EMBL" id="SBIQ01000009">
    <property type="protein sequence ID" value="KAF7684561.1"/>
    <property type="molecule type" value="Genomic_DNA"/>
</dbReference>
<proteinExistence type="inferred from homology"/>
<dbReference type="Proteomes" id="UP001516464">
    <property type="component" value="Unassembled WGS sequence"/>
</dbReference>
<dbReference type="Gene3D" id="2.40.30.10">
    <property type="entry name" value="Translation factors"/>
    <property type="match status" value="2"/>
</dbReference>
<dbReference type="InterPro" id="IPR050100">
    <property type="entry name" value="TRAFAC_GTPase_members"/>
</dbReference>
<dbReference type="GO" id="GO:0003746">
    <property type="term" value="F:translation elongation factor activity"/>
    <property type="evidence" value="ECO:0007669"/>
    <property type="project" value="UniProtKB-KW"/>
</dbReference>
<comment type="caution">
    <text evidence="5">The sequence shown here is derived from an EMBL/GenBank/DDBJ whole genome shotgun (WGS) entry which is preliminary data.</text>
</comment>
<evidence type="ECO:0000313" key="5">
    <source>
        <dbReference type="EMBL" id="KAF7684561.1"/>
    </source>
</evidence>
<keyword evidence="3" id="KW-0342">GTP-binding</keyword>
<keyword evidence="5" id="KW-0648">Protein biosynthesis</keyword>
<dbReference type="InterPro" id="IPR027417">
    <property type="entry name" value="P-loop_NTPase"/>
</dbReference>
<reference evidence="5 6" key="1">
    <citation type="submission" date="2019-01" db="EMBL/GenBank/DDBJ databases">
        <title>Genomes sequencing and comparative genomics of infectious freshwater microsporidia, Cucumispora dikerogammari and Thelohania contejeani.</title>
        <authorList>
            <person name="Cormier A."/>
            <person name="Giraud I."/>
            <person name="Wattier R."/>
            <person name="Teixeira M."/>
            <person name="Grandjean F."/>
            <person name="Rigaud T."/>
            <person name="Cordaux R."/>
        </authorList>
    </citation>
    <scope>NUCLEOTIDE SEQUENCE [LARGE SCALE GENOMIC DNA]</scope>
    <source>
        <strain evidence="5">T1</strain>
        <tissue evidence="5">Spores</tissue>
    </source>
</reference>
<name>A0ABQ7I2G7_9MICR</name>
<dbReference type="InterPro" id="IPR054696">
    <property type="entry name" value="GTP-eEF1A_C"/>
</dbReference>
<dbReference type="InterPro" id="IPR000795">
    <property type="entry name" value="T_Tr_GTP-bd_dom"/>
</dbReference>
<dbReference type="Pfam" id="PF03144">
    <property type="entry name" value="GTP_EFTU_D2"/>
    <property type="match status" value="1"/>
</dbReference>
<keyword evidence="6" id="KW-1185">Reference proteome</keyword>
<dbReference type="PANTHER" id="PTHR23115">
    <property type="entry name" value="TRANSLATION FACTOR"/>
    <property type="match status" value="1"/>
</dbReference>
<keyword evidence="2" id="KW-0547">Nucleotide-binding</keyword>
<dbReference type="InterPro" id="IPR009000">
    <property type="entry name" value="Transl_B-barrel_sf"/>
</dbReference>